<evidence type="ECO:0000256" key="3">
    <source>
        <dbReference type="ARBA" id="ARBA00023125"/>
    </source>
</evidence>
<evidence type="ECO:0000256" key="5">
    <source>
        <dbReference type="PROSITE-ProRule" id="PRU00335"/>
    </source>
</evidence>
<sequence length="296" mass="33290">MTDSDVREEIMRATYEALCEHGYSELTAQSIADRTDKSKSLLFYHYDSKEELVADFVDYLVDWFDERALETVSLSPVERLATIVDWFLYGSSDDHDERESFHTAMLELRTQAPYHEPYRANLRKSDDYLRNLFEEILQDGIEAGQFVDHDTEEMATLLMATLDGARIRQLTLDRDSYVGQVRSAAVDRIFDDILADEVEFPDRNVQWDNSTVSGLRKHSDRASEADANVSAERDGSADSANDTGSTERDTGSTERDTGSTERDTDSTERDTDTNTSTSTDTADTVDSNASSDGDTA</sequence>
<dbReference type="PRINTS" id="PR00455">
    <property type="entry name" value="HTHTETR"/>
</dbReference>
<evidence type="ECO:0000256" key="4">
    <source>
        <dbReference type="ARBA" id="ARBA00023163"/>
    </source>
</evidence>
<keyword evidence="1" id="KW-0678">Repressor</keyword>
<keyword evidence="2" id="KW-0805">Transcription regulation</keyword>
<evidence type="ECO:0000256" key="2">
    <source>
        <dbReference type="ARBA" id="ARBA00023015"/>
    </source>
</evidence>
<evidence type="ECO:0000313" key="9">
    <source>
        <dbReference type="Proteomes" id="UP000011693"/>
    </source>
</evidence>
<feature type="compositionally biased region" description="Basic and acidic residues" evidence="6">
    <location>
        <begin position="245"/>
        <end position="272"/>
    </location>
</feature>
<dbReference type="Gene3D" id="1.10.357.10">
    <property type="entry name" value="Tetracycline Repressor, domain 2"/>
    <property type="match status" value="1"/>
</dbReference>
<dbReference type="GO" id="GO:0000976">
    <property type="term" value="F:transcription cis-regulatory region binding"/>
    <property type="evidence" value="ECO:0007669"/>
    <property type="project" value="TreeGrafter"/>
</dbReference>
<dbReference type="InterPro" id="IPR039538">
    <property type="entry name" value="BetI_C"/>
</dbReference>
<dbReference type="PATRIC" id="fig|1227492.4.peg.1362"/>
<keyword evidence="4" id="KW-0804">Transcription</keyword>
<comment type="caution">
    <text evidence="8">The sequence shown here is derived from an EMBL/GenBank/DDBJ whole genome shotgun (WGS) entry which is preliminary data.</text>
</comment>
<dbReference type="PANTHER" id="PTHR30055:SF234">
    <property type="entry name" value="HTH-TYPE TRANSCRIPTIONAL REGULATOR BETI"/>
    <property type="match status" value="1"/>
</dbReference>
<feature type="domain" description="HTH tetR-type" evidence="7">
    <location>
        <begin position="4"/>
        <end position="64"/>
    </location>
</feature>
<keyword evidence="3 5" id="KW-0238">DNA-binding</keyword>
<evidence type="ECO:0000313" key="8">
    <source>
        <dbReference type="EMBL" id="ELZ01505.1"/>
    </source>
</evidence>
<dbReference type="PANTHER" id="PTHR30055">
    <property type="entry name" value="HTH-TYPE TRANSCRIPTIONAL REGULATOR RUTR"/>
    <property type="match status" value="1"/>
</dbReference>
<dbReference type="SUPFAM" id="SSF48498">
    <property type="entry name" value="Tetracyclin repressor-like, C-terminal domain"/>
    <property type="match status" value="1"/>
</dbReference>
<feature type="DNA-binding region" description="H-T-H motif" evidence="5">
    <location>
        <begin position="27"/>
        <end position="46"/>
    </location>
</feature>
<dbReference type="Pfam" id="PF00440">
    <property type="entry name" value="TetR_N"/>
    <property type="match status" value="1"/>
</dbReference>
<feature type="compositionally biased region" description="Low complexity" evidence="6">
    <location>
        <begin position="273"/>
        <end position="296"/>
    </location>
</feature>
<dbReference type="STRING" id="1227492.C482_07014"/>
<evidence type="ECO:0000256" key="1">
    <source>
        <dbReference type="ARBA" id="ARBA00022491"/>
    </source>
</evidence>
<keyword evidence="9" id="KW-1185">Reference proteome</keyword>
<proteinExistence type="predicted"/>
<dbReference type="OrthoDB" id="135877at2157"/>
<organism evidence="8 9">
    <name type="scientific">Natrialba chahannaoensis JCM 10990</name>
    <dbReference type="NCBI Taxonomy" id="1227492"/>
    <lineage>
        <taxon>Archaea</taxon>
        <taxon>Methanobacteriati</taxon>
        <taxon>Methanobacteriota</taxon>
        <taxon>Stenosarchaea group</taxon>
        <taxon>Halobacteria</taxon>
        <taxon>Halobacteriales</taxon>
        <taxon>Natrialbaceae</taxon>
        <taxon>Natrialba</taxon>
    </lineage>
</organism>
<dbReference type="PROSITE" id="PS50977">
    <property type="entry name" value="HTH_TETR_2"/>
    <property type="match status" value="1"/>
</dbReference>
<dbReference type="SUPFAM" id="SSF46689">
    <property type="entry name" value="Homeodomain-like"/>
    <property type="match status" value="1"/>
</dbReference>
<dbReference type="Pfam" id="PF13977">
    <property type="entry name" value="TetR_C_6"/>
    <property type="match status" value="1"/>
</dbReference>
<evidence type="ECO:0000259" key="7">
    <source>
        <dbReference type="PROSITE" id="PS50977"/>
    </source>
</evidence>
<protein>
    <submittedName>
        <fullName evidence="8">TetR family transcriptional regulator</fullName>
    </submittedName>
</protein>
<dbReference type="InterPro" id="IPR036271">
    <property type="entry name" value="Tet_transcr_reg_TetR-rel_C_sf"/>
</dbReference>
<name>M0ASL6_9EURY</name>
<dbReference type="RefSeq" id="WP_006166794.1">
    <property type="nucleotide sequence ID" value="NZ_AOIN01000044.1"/>
</dbReference>
<dbReference type="InterPro" id="IPR001647">
    <property type="entry name" value="HTH_TetR"/>
</dbReference>
<dbReference type="InterPro" id="IPR050109">
    <property type="entry name" value="HTH-type_TetR-like_transc_reg"/>
</dbReference>
<dbReference type="Proteomes" id="UP000011693">
    <property type="component" value="Unassembled WGS sequence"/>
</dbReference>
<dbReference type="AlphaFoldDB" id="M0ASL6"/>
<feature type="region of interest" description="Disordered" evidence="6">
    <location>
        <begin position="211"/>
        <end position="296"/>
    </location>
</feature>
<gene>
    <name evidence="8" type="ORF">C482_07014</name>
</gene>
<evidence type="ECO:0000256" key="6">
    <source>
        <dbReference type="SAM" id="MobiDB-lite"/>
    </source>
</evidence>
<accession>M0ASL6</accession>
<reference evidence="8 9" key="1">
    <citation type="journal article" date="2014" name="PLoS Genet.">
        <title>Phylogenetically driven sequencing of extremely halophilic archaea reveals strategies for static and dynamic osmo-response.</title>
        <authorList>
            <person name="Becker E.A."/>
            <person name="Seitzer P.M."/>
            <person name="Tritt A."/>
            <person name="Larsen D."/>
            <person name="Krusor M."/>
            <person name="Yao A.I."/>
            <person name="Wu D."/>
            <person name="Madern D."/>
            <person name="Eisen J.A."/>
            <person name="Darling A.E."/>
            <person name="Facciotti M.T."/>
        </authorList>
    </citation>
    <scope>NUCLEOTIDE SEQUENCE [LARGE SCALE GENOMIC DNA]</scope>
    <source>
        <strain evidence="8 9">JCM 10990</strain>
    </source>
</reference>
<dbReference type="EMBL" id="AOIN01000044">
    <property type="protein sequence ID" value="ELZ01505.1"/>
    <property type="molecule type" value="Genomic_DNA"/>
</dbReference>
<dbReference type="InterPro" id="IPR009057">
    <property type="entry name" value="Homeodomain-like_sf"/>
</dbReference>
<dbReference type="GO" id="GO:0003700">
    <property type="term" value="F:DNA-binding transcription factor activity"/>
    <property type="evidence" value="ECO:0007669"/>
    <property type="project" value="TreeGrafter"/>
</dbReference>